<name>A0A6J6LEP6_9ZZZZ</name>
<dbReference type="EMBL" id="CAEZWK010000051">
    <property type="protein sequence ID" value="CAB4658775.1"/>
    <property type="molecule type" value="Genomic_DNA"/>
</dbReference>
<organism evidence="2">
    <name type="scientific">freshwater metagenome</name>
    <dbReference type="NCBI Taxonomy" id="449393"/>
    <lineage>
        <taxon>unclassified sequences</taxon>
        <taxon>metagenomes</taxon>
        <taxon>ecological metagenomes</taxon>
    </lineage>
</organism>
<accession>A0A6J6LEP6</accession>
<keyword evidence="1" id="KW-0175">Coiled coil</keyword>
<proteinExistence type="predicted"/>
<evidence type="ECO:0000313" key="2">
    <source>
        <dbReference type="EMBL" id="CAB4658775.1"/>
    </source>
</evidence>
<protein>
    <submittedName>
        <fullName evidence="2">Unannotated protein</fullName>
    </submittedName>
</protein>
<evidence type="ECO:0000256" key="1">
    <source>
        <dbReference type="SAM" id="Coils"/>
    </source>
</evidence>
<dbReference type="AlphaFoldDB" id="A0A6J6LEP6"/>
<reference evidence="2" key="1">
    <citation type="submission" date="2020-05" db="EMBL/GenBank/DDBJ databases">
        <authorList>
            <person name="Chiriac C."/>
            <person name="Salcher M."/>
            <person name="Ghai R."/>
            <person name="Kavagutti S V."/>
        </authorList>
    </citation>
    <scope>NUCLEOTIDE SEQUENCE</scope>
</reference>
<feature type="coiled-coil region" evidence="1">
    <location>
        <begin position="40"/>
        <end position="67"/>
    </location>
</feature>
<sequence>MVLAASMLVFVAPSAQAGCRDFPESITPECVAQNLAEEKIKQEAATAQRAQDLIDAEERAKANAELEYVRNGSRPCTIFPASITPECAAENLAYEKSRQVDDVAKRAQDLLDAEERARANAELEYIRNGSRPCTLFPASITPACVAENLEYEKERQGLAEKNQIAALEKAIKAEAQAQKEQYIRNGSRPCSLYPAAITPECVAENLEYEEIRKVEAEALITAKEAASGATFNTLDENGSLLVVAKVPAKVDLLSTTVKLLNSKGKVLDTGVIRYQSSGEPYFVFDNFKGKGSYTVQMSLPKKKFSTLKIKVT</sequence>
<gene>
    <name evidence="2" type="ORF">UFOPK2245_01062</name>
</gene>